<keyword evidence="3 10" id="KW-0547">Nucleotide-binding</keyword>
<dbReference type="InterPro" id="IPR036891">
    <property type="entry name" value="Signal_recog_part_SRP54_M_sf"/>
</dbReference>
<reference evidence="13" key="1">
    <citation type="journal article" date="2021" name="Genes Genomics">
        <title>Comparative genomic analysis of Mycoplasma anatis strains.</title>
        <authorList>
            <person name="Zhou Q."/>
            <person name="Mai K."/>
            <person name="Yang D."/>
            <person name="Liu J."/>
            <person name="Yan Z."/>
            <person name="Luo C."/>
            <person name="Tan Y."/>
            <person name="Cao S."/>
            <person name="Zhou Q."/>
            <person name="Chen L."/>
            <person name="Chen F."/>
        </authorList>
    </citation>
    <scope>NUCLEOTIDE SEQUENCE</scope>
    <source>
        <strain evidence="13">DP07</strain>
    </source>
</reference>
<dbReference type="Pfam" id="PF02978">
    <property type="entry name" value="SRP_SPB"/>
    <property type="match status" value="1"/>
</dbReference>
<comment type="catalytic activity">
    <reaction evidence="9 10">
        <text>GTP + H2O = GDP + phosphate + H(+)</text>
        <dbReference type="Rhea" id="RHEA:19669"/>
        <dbReference type="ChEBI" id="CHEBI:15377"/>
        <dbReference type="ChEBI" id="CHEBI:15378"/>
        <dbReference type="ChEBI" id="CHEBI:37565"/>
        <dbReference type="ChEBI" id="CHEBI:43474"/>
        <dbReference type="ChEBI" id="CHEBI:58189"/>
        <dbReference type="EC" id="3.6.5.4"/>
    </reaction>
</comment>
<keyword evidence="8 10" id="KW-0687">Ribonucleoprotein</keyword>
<dbReference type="InterPro" id="IPR036225">
    <property type="entry name" value="SRP/SRP_N"/>
</dbReference>
<dbReference type="EC" id="3.6.5.4" evidence="10"/>
<feature type="binding site" evidence="10">
    <location>
        <begin position="259"/>
        <end position="262"/>
    </location>
    <ligand>
        <name>GTP</name>
        <dbReference type="ChEBI" id="CHEBI:37565"/>
    </ligand>
</feature>
<dbReference type="InterPro" id="IPR027417">
    <property type="entry name" value="P-loop_NTPase"/>
</dbReference>
<dbReference type="Gene3D" id="3.40.50.300">
    <property type="entry name" value="P-loop containing nucleotide triphosphate hydrolases"/>
    <property type="match status" value="1"/>
</dbReference>
<keyword evidence="4 10" id="KW-0378">Hydrolase</keyword>
<organism evidence="13 14">
    <name type="scientific">Mycoplasmopsis anatis</name>
    <dbReference type="NCBI Taxonomy" id="171279"/>
    <lineage>
        <taxon>Bacteria</taxon>
        <taxon>Bacillati</taxon>
        <taxon>Mycoplasmatota</taxon>
        <taxon>Mycoplasmoidales</taxon>
        <taxon>Metamycoplasmataceae</taxon>
        <taxon>Mycoplasmopsis</taxon>
    </lineage>
</organism>
<evidence type="ECO:0000259" key="12">
    <source>
        <dbReference type="PROSITE" id="PS00300"/>
    </source>
</evidence>
<dbReference type="PANTHER" id="PTHR11564">
    <property type="entry name" value="SIGNAL RECOGNITION PARTICLE 54K PROTEIN SRP54"/>
    <property type="match status" value="1"/>
</dbReference>
<accession>A0A9Q3L8T2</accession>
<dbReference type="Proteomes" id="UP000746160">
    <property type="component" value="Unassembled WGS sequence"/>
</dbReference>
<feature type="binding site" evidence="10">
    <location>
        <begin position="201"/>
        <end position="205"/>
    </location>
    <ligand>
        <name>GTP</name>
        <dbReference type="ChEBI" id="CHEBI:37565"/>
    </ligand>
</feature>
<dbReference type="InterPro" id="IPR003593">
    <property type="entry name" value="AAA+_ATPase"/>
</dbReference>
<sequence>MFLVILFYNLTMFNFLEDRMQKALQKMSKKTTITEDDLVEITRDIKMSLLEADVNLKIVKEFINNVKQKTIESNLIGKLNPSQQMIKIVHEELVKILGGKVVEPQISKKPYIIMMVGLQGSGKTTATAKISYFFRKKKYVENPLLIAADVYRPAAVDQLVTLSKSIQMDFYEEGVKNSPINIVKNALIKAKENKNDLVIIDTAGRLSIDENLMNELLEIKKIANPDEIFFVADSMSGQDIINVAQTFHEKLKLTGTIITKLDSDARGGAALSIRQLLNLPIRFIGTGEKVGNLDLFYPERMADRILGMGDVMSLIEKASDVIDEKKAAKMVNKMFSGNFTLDDLLDQLNQMKKLGKFSKLLKMLPGNLSSKINEEELDKAEEKMRIYEILINSMTKAERKNPKLLKQASRKERVIKGSGRSAQEFNKLMNEYDMMVKKMSELGKTIGKGGNPFGGLF</sequence>
<dbReference type="EMBL" id="JABZFG010000001">
    <property type="protein sequence ID" value="MBW0602330.1"/>
    <property type="molecule type" value="Genomic_DNA"/>
</dbReference>
<feature type="binding site" evidence="10">
    <location>
        <begin position="117"/>
        <end position="124"/>
    </location>
    <ligand>
        <name>GTP</name>
        <dbReference type="ChEBI" id="CHEBI:37565"/>
    </ligand>
</feature>
<comment type="function">
    <text evidence="10">Involved in targeting and insertion of nascent membrane proteins into the cytoplasmic membrane. Binds to the hydrophobic signal sequence of the ribosome-nascent chain (RNC) as it emerges from the ribosomes. The SRP-RNC complex is then targeted to the cytoplasmic membrane where it interacts with the SRP receptor FtsY.</text>
</comment>
<feature type="coiled-coil region" evidence="11">
    <location>
        <begin position="370"/>
        <end position="397"/>
    </location>
</feature>
<dbReference type="Pfam" id="PF02881">
    <property type="entry name" value="SRP54_N"/>
    <property type="match status" value="1"/>
</dbReference>
<evidence type="ECO:0000256" key="11">
    <source>
        <dbReference type="SAM" id="Coils"/>
    </source>
</evidence>
<dbReference type="InterPro" id="IPR000897">
    <property type="entry name" value="SRP54_GTPase_dom"/>
</dbReference>
<comment type="caution">
    <text evidence="13">The sequence shown here is derived from an EMBL/GenBank/DDBJ whole genome shotgun (WGS) entry which is preliminary data.</text>
</comment>
<evidence type="ECO:0000256" key="8">
    <source>
        <dbReference type="ARBA" id="ARBA00023274"/>
    </source>
</evidence>
<evidence type="ECO:0000256" key="9">
    <source>
        <dbReference type="ARBA" id="ARBA00048027"/>
    </source>
</evidence>
<dbReference type="SUPFAM" id="SSF47446">
    <property type="entry name" value="Signal peptide-binding domain"/>
    <property type="match status" value="1"/>
</dbReference>
<dbReference type="AlphaFoldDB" id="A0A9Q3L8T2"/>
<evidence type="ECO:0000256" key="10">
    <source>
        <dbReference type="HAMAP-Rule" id="MF_00306"/>
    </source>
</evidence>
<dbReference type="CDD" id="cd18539">
    <property type="entry name" value="SRP_G"/>
    <property type="match status" value="1"/>
</dbReference>
<dbReference type="SUPFAM" id="SSF52540">
    <property type="entry name" value="P-loop containing nucleoside triphosphate hydrolases"/>
    <property type="match status" value="1"/>
</dbReference>
<name>A0A9Q3L8T2_9BACT</name>
<dbReference type="GO" id="GO:0048500">
    <property type="term" value="C:signal recognition particle"/>
    <property type="evidence" value="ECO:0007669"/>
    <property type="project" value="UniProtKB-UniRule"/>
</dbReference>
<dbReference type="PROSITE" id="PS00300">
    <property type="entry name" value="SRP54"/>
    <property type="match status" value="1"/>
</dbReference>
<evidence type="ECO:0000256" key="1">
    <source>
        <dbReference type="ARBA" id="ARBA00005450"/>
    </source>
</evidence>
<dbReference type="NCBIfam" id="TIGR00959">
    <property type="entry name" value="ffh"/>
    <property type="match status" value="1"/>
</dbReference>
<comment type="similarity">
    <text evidence="1 10">Belongs to the GTP-binding SRP family. SRP54 subfamily.</text>
</comment>
<proteinExistence type="inferred from homology"/>
<comment type="subunit">
    <text evidence="10">Part of the signal recognition particle protein translocation system, which is composed of SRP and FtsY.</text>
</comment>
<keyword evidence="7 10" id="KW-0733">Signal recognition particle</keyword>
<evidence type="ECO:0000256" key="4">
    <source>
        <dbReference type="ARBA" id="ARBA00022801"/>
    </source>
</evidence>
<evidence type="ECO:0000256" key="7">
    <source>
        <dbReference type="ARBA" id="ARBA00023135"/>
    </source>
</evidence>
<dbReference type="GO" id="GO:0008312">
    <property type="term" value="F:7S RNA binding"/>
    <property type="evidence" value="ECO:0007669"/>
    <property type="project" value="InterPro"/>
</dbReference>
<dbReference type="Pfam" id="PF00448">
    <property type="entry name" value="SRP54"/>
    <property type="match status" value="1"/>
</dbReference>
<dbReference type="InterPro" id="IPR013822">
    <property type="entry name" value="Signal_recog_particl_SRP54_hlx"/>
</dbReference>
<dbReference type="Gene3D" id="1.10.260.30">
    <property type="entry name" value="Signal recognition particle, SRP54 subunit, M-domain"/>
    <property type="match status" value="1"/>
</dbReference>
<dbReference type="GO" id="GO:0005525">
    <property type="term" value="F:GTP binding"/>
    <property type="evidence" value="ECO:0007669"/>
    <property type="project" value="UniProtKB-UniRule"/>
</dbReference>
<dbReference type="SMART" id="SM00963">
    <property type="entry name" value="SRP54_N"/>
    <property type="match status" value="1"/>
</dbReference>
<keyword evidence="2 10" id="KW-0963">Cytoplasm</keyword>
<protein>
    <recommendedName>
        <fullName evidence="10">Signal recognition particle protein</fullName>
        <ecNumber evidence="10">3.6.5.4</ecNumber>
    </recommendedName>
    <alternativeName>
        <fullName evidence="10">Fifty-four homolog</fullName>
    </alternativeName>
</protein>
<evidence type="ECO:0000256" key="3">
    <source>
        <dbReference type="ARBA" id="ARBA00022741"/>
    </source>
</evidence>
<dbReference type="GO" id="GO:0003924">
    <property type="term" value="F:GTPase activity"/>
    <property type="evidence" value="ECO:0007669"/>
    <property type="project" value="UniProtKB-UniRule"/>
</dbReference>
<dbReference type="SUPFAM" id="SSF47364">
    <property type="entry name" value="Domain of the SRP/SRP receptor G-proteins"/>
    <property type="match status" value="1"/>
</dbReference>
<dbReference type="InterPro" id="IPR042101">
    <property type="entry name" value="SRP54_N_sf"/>
</dbReference>
<keyword evidence="5 10" id="KW-0694">RNA-binding</keyword>
<keyword evidence="11" id="KW-0175">Coiled coil</keyword>
<evidence type="ECO:0000313" key="13">
    <source>
        <dbReference type="EMBL" id="MBW0602330.1"/>
    </source>
</evidence>
<evidence type="ECO:0000313" key="14">
    <source>
        <dbReference type="Proteomes" id="UP000746160"/>
    </source>
</evidence>
<dbReference type="InterPro" id="IPR004125">
    <property type="entry name" value="Signal_recog_particle_SRP54_M"/>
</dbReference>
<dbReference type="Gene3D" id="1.20.120.140">
    <property type="entry name" value="Signal recognition particle SRP54, nucleotide-binding domain"/>
    <property type="match status" value="1"/>
</dbReference>
<evidence type="ECO:0000256" key="5">
    <source>
        <dbReference type="ARBA" id="ARBA00022884"/>
    </source>
</evidence>
<evidence type="ECO:0000256" key="6">
    <source>
        <dbReference type="ARBA" id="ARBA00023134"/>
    </source>
</evidence>
<dbReference type="GO" id="GO:0006614">
    <property type="term" value="P:SRP-dependent cotranslational protein targeting to membrane"/>
    <property type="evidence" value="ECO:0007669"/>
    <property type="project" value="InterPro"/>
</dbReference>
<comment type="domain">
    <text evidence="10">Composed of three domains: the N-terminal N domain, which is responsible for interactions with the ribosome, the central G domain, which binds GTP, and the C-terminal M domain, which binds the RNA and the signal sequence of the RNC.</text>
</comment>
<feature type="domain" description="SRP54-type proteins GTP-binding" evidence="12">
    <location>
        <begin position="280"/>
        <end position="293"/>
    </location>
</feature>
<dbReference type="PANTHER" id="PTHR11564:SF5">
    <property type="entry name" value="SIGNAL RECOGNITION PARTICLE SUBUNIT SRP54"/>
    <property type="match status" value="1"/>
</dbReference>
<dbReference type="InterPro" id="IPR022941">
    <property type="entry name" value="SRP54"/>
</dbReference>
<comment type="subcellular location">
    <subcellularLocation>
        <location evidence="10">Cytoplasm</location>
    </subcellularLocation>
    <text evidence="10">The SRP-RNC complex is targeted to the cytoplasmic membrane.</text>
</comment>
<keyword evidence="6 10" id="KW-0342">GTP-binding</keyword>
<dbReference type="SMART" id="SM00382">
    <property type="entry name" value="AAA"/>
    <property type="match status" value="1"/>
</dbReference>
<dbReference type="HAMAP" id="MF_00306">
    <property type="entry name" value="SRP54"/>
    <property type="match status" value="1"/>
</dbReference>
<evidence type="ECO:0000256" key="2">
    <source>
        <dbReference type="ARBA" id="ARBA00022490"/>
    </source>
</evidence>
<gene>
    <name evidence="10 13" type="primary">ffh</name>
    <name evidence="13" type="ORF">MADP07_00037</name>
</gene>
<dbReference type="SMART" id="SM00962">
    <property type="entry name" value="SRP54"/>
    <property type="match status" value="1"/>
</dbReference>
<dbReference type="InterPro" id="IPR004780">
    <property type="entry name" value="SRP"/>
</dbReference>